<evidence type="ECO:0000313" key="3">
    <source>
        <dbReference type="Proteomes" id="UP001156141"/>
    </source>
</evidence>
<name>A0ABS9RKX7_9FLAO</name>
<dbReference type="SUPFAM" id="SSF55486">
    <property type="entry name" value="Metalloproteases ('zincins'), catalytic domain"/>
    <property type="match status" value="1"/>
</dbReference>
<evidence type="ECO:0000313" key="2">
    <source>
        <dbReference type="EMBL" id="MCH4553605.1"/>
    </source>
</evidence>
<dbReference type="CDD" id="cd20170">
    <property type="entry name" value="Peptidase_M90-like"/>
    <property type="match status" value="1"/>
</dbReference>
<dbReference type="RefSeq" id="WP_240574684.1">
    <property type="nucleotide sequence ID" value="NZ_JAKVQD010000006.1"/>
</dbReference>
<dbReference type="PANTHER" id="PTHR30164:SF2">
    <property type="entry name" value="PROTEIN MTFA"/>
    <property type="match status" value="1"/>
</dbReference>
<accession>A0ABS9RKX7</accession>
<organism evidence="2 3">
    <name type="scientific">Aestuariibaculum lutulentum</name>
    <dbReference type="NCBI Taxonomy" id="2920935"/>
    <lineage>
        <taxon>Bacteria</taxon>
        <taxon>Pseudomonadati</taxon>
        <taxon>Bacteroidota</taxon>
        <taxon>Flavobacteriia</taxon>
        <taxon>Flavobacteriales</taxon>
        <taxon>Flavobacteriaceae</taxon>
    </lineage>
</organism>
<feature type="transmembrane region" description="Helical" evidence="1">
    <location>
        <begin position="27"/>
        <end position="49"/>
    </location>
</feature>
<sequence>MIKLANVTPNTLSYFMLNLVLSRDVDMSSTILLGILVVFLLGIIFNYIFKMVEMAYVMKYRKPMYNHVYLYLKRLDKSQRLILEKQFTFYNKLPNKSKRYFEHRVFRFIEDKEFIGRSGVEINDEIKVLISATAVMLTFGFRDFYIGLISKIVVYPTKFYSKTNDAYHKGEFNPKLEALVVSWEDFKEGYKTADDNLNLGIHELTHAIHINSIKERDVSSTIFSDTFKELSDLLVNDEALRARLMTSGYFRKYAFTNQFEFLAVVIENFIETPNTFQLEFPEIYVKVKQMLNFNIVGY</sequence>
<gene>
    <name evidence="2" type="ORF">MKW35_13345</name>
</gene>
<dbReference type="InterPro" id="IPR010384">
    <property type="entry name" value="MtfA_fam"/>
</dbReference>
<dbReference type="PANTHER" id="PTHR30164">
    <property type="entry name" value="MTFA PEPTIDASE"/>
    <property type="match status" value="1"/>
</dbReference>
<proteinExistence type="predicted"/>
<keyword evidence="3" id="KW-1185">Reference proteome</keyword>
<evidence type="ECO:0000256" key="1">
    <source>
        <dbReference type="SAM" id="Phobius"/>
    </source>
</evidence>
<dbReference type="Pfam" id="PF06167">
    <property type="entry name" value="Peptidase_M90"/>
    <property type="match status" value="1"/>
</dbReference>
<keyword evidence="1" id="KW-0812">Transmembrane</keyword>
<reference evidence="2" key="1">
    <citation type="submission" date="2022-02" db="EMBL/GenBank/DDBJ databases">
        <title>Aestuariibaculum sp., a marine bacterium isolated from sediment in Guangxi.</title>
        <authorList>
            <person name="Ying J."/>
        </authorList>
    </citation>
    <scope>NUCLEOTIDE SEQUENCE</scope>
    <source>
        <strain evidence="2">L182</strain>
    </source>
</reference>
<dbReference type="Gene3D" id="1.10.472.150">
    <property type="entry name" value="Glucose-regulated metallo-peptidase M90, N-terminal domain"/>
    <property type="match status" value="1"/>
</dbReference>
<dbReference type="Proteomes" id="UP001156141">
    <property type="component" value="Unassembled WGS sequence"/>
</dbReference>
<dbReference type="EMBL" id="JAKVQD010000006">
    <property type="protein sequence ID" value="MCH4553605.1"/>
    <property type="molecule type" value="Genomic_DNA"/>
</dbReference>
<comment type="caution">
    <text evidence="2">The sequence shown here is derived from an EMBL/GenBank/DDBJ whole genome shotgun (WGS) entry which is preliminary data.</text>
</comment>
<keyword evidence="1" id="KW-1133">Transmembrane helix</keyword>
<keyword evidence="1" id="KW-0472">Membrane</keyword>
<protein>
    <submittedName>
        <fullName evidence="2">Zinc-dependent peptidase</fullName>
    </submittedName>
</protein>
<dbReference type="InterPro" id="IPR042252">
    <property type="entry name" value="MtfA_N"/>
</dbReference>